<evidence type="ECO:0008006" key="5">
    <source>
        <dbReference type="Google" id="ProtNLM"/>
    </source>
</evidence>
<dbReference type="PROSITE" id="PS51257">
    <property type="entry name" value="PROKAR_LIPOPROTEIN"/>
    <property type="match status" value="1"/>
</dbReference>
<dbReference type="Proteomes" id="UP000278756">
    <property type="component" value="Chromosome 2"/>
</dbReference>
<reference evidence="4" key="1">
    <citation type="journal article" date="2017" name="Biotechnol. Biofuels">
        <title>Evaluation of environmental bacterial communities as a factor affecting the growth of duckweed Lemna minor.</title>
        <authorList>
            <person name="Ishizawa H."/>
            <person name="Kuroda M."/>
            <person name="Morikawa M."/>
            <person name="Ike M."/>
        </authorList>
    </citation>
    <scope>NUCLEOTIDE SEQUENCE [LARGE SCALE GENOMIC DNA]</scope>
    <source>
        <strain evidence="4">M6</strain>
    </source>
</reference>
<name>A0A3G9G6S4_9CAUL</name>
<feature type="signal peptide" evidence="2">
    <location>
        <begin position="1"/>
        <end position="21"/>
    </location>
</feature>
<organism evidence="3 4">
    <name type="scientific">Asticcacaulis excentricus</name>
    <dbReference type="NCBI Taxonomy" id="78587"/>
    <lineage>
        <taxon>Bacteria</taxon>
        <taxon>Pseudomonadati</taxon>
        <taxon>Pseudomonadota</taxon>
        <taxon>Alphaproteobacteria</taxon>
        <taxon>Caulobacterales</taxon>
        <taxon>Caulobacteraceae</taxon>
        <taxon>Asticcacaulis</taxon>
    </lineage>
</organism>
<feature type="region of interest" description="Disordered" evidence="1">
    <location>
        <begin position="87"/>
        <end position="106"/>
    </location>
</feature>
<gene>
    <name evidence="3" type="ORF">EM6_3168</name>
</gene>
<evidence type="ECO:0000256" key="1">
    <source>
        <dbReference type="SAM" id="MobiDB-lite"/>
    </source>
</evidence>
<sequence>MAMSLKFIAMTLAALALTGCASTPELVAGSPQATLPSPKACKARDLVFTKDANGKGYCVTEAQAKCQQSALLVLGDADCLNTLMWKDNTSRPEPLPRGTAVTPTKN</sequence>
<accession>A0A3G9G6S4</accession>
<feature type="chain" id="PRO_5018070194" description="Lipoprotein" evidence="2">
    <location>
        <begin position="22"/>
        <end position="106"/>
    </location>
</feature>
<dbReference type="EMBL" id="AP018828">
    <property type="protein sequence ID" value="BBF82527.1"/>
    <property type="molecule type" value="Genomic_DNA"/>
</dbReference>
<keyword evidence="2" id="KW-0732">Signal</keyword>
<evidence type="ECO:0000313" key="4">
    <source>
        <dbReference type="Proteomes" id="UP000278756"/>
    </source>
</evidence>
<evidence type="ECO:0000256" key="2">
    <source>
        <dbReference type="SAM" id="SignalP"/>
    </source>
</evidence>
<reference evidence="4" key="2">
    <citation type="journal article" date="2017" name="Plant Physiol. Biochem.">
        <title>Differential oxidative and antioxidative response of duckweed Lemna minor toward plant growth promoting/inhibiting bacteria.</title>
        <authorList>
            <person name="Ishizawa H."/>
            <person name="Kuroda M."/>
            <person name="Morikawa M."/>
            <person name="Ike M."/>
        </authorList>
    </citation>
    <scope>NUCLEOTIDE SEQUENCE [LARGE SCALE GENOMIC DNA]</scope>
    <source>
        <strain evidence="4">M6</strain>
    </source>
</reference>
<evidence type="ECO:0000313" key="3">
    <source>
        <dbReference type="EMBL" id="BBF82527.1"/>
    </source>
</evidence>
<protein>
    <recommendedName>
        <fullName evidence="5">Lipoprotein</fullName>
    </recommendedName>
</protein>
<proteinExistence type="predicted"/>
<dbReference type="AlphaFoldDB" id="A0A3G9G6S4"/>
<dbReference type="RefSeq" id="WP_126424108.1">
    <property type="nucleotide sequence ID" value="NZ_AP018828.1"/>
</dbReference>
<dbReference type="OrthoDB" id="7173334at2"/>